<evidence type="ECO:0000313" key="1">
    <source>
        <dbReference type="EMBL" id="MPN52555.1"/>
    </source>
</evidence>
<name>A0A645IMJ4_9ZZZZ</name>
<comment type="caution">
    <text evidence="1">The sequence shown here is derived from an EMBL/GenBank/DDBJ whole genome shotgun (WGS) entry which is preliminary data.</text>
</comment>
<proteinExistence type="predicted"/>
<accession>A0A645IMJ4</accession>
<dbReference type="AlphaFoldDB" id="A0A645IMJ4"/>
<keyword evidence="1" id="KW-0560">Oxidoreductase</keyword>
<dbReference type="PANTHER" id="PTHR43717:SF1">
    <property type="entry name" value="ANAEROBIC NITRIC OXIDE REDUCTASE FLAVORUBREDOXIN"/>
    <property type="match status" value="1"/>
</dbReference>
<dbReference type="GO" id="GO:0016491">
    <property type="term" value="F:oxidoreductase activity"/>
    <property type="evidence" value="ECO:0007669"/>
    <property type="project" value="UniProtKB-KW"/>
</dbReference>
<sequence length="110" mass="12325">MVTSDREAVLARMLLADGILFGTPTMVAEALKPIWDLTTSISSVIYKDKLMSAFGSYGWSGEGVLHIVERLRQLKAEVPDGFRVRFKPTEAELQAAYEFGSQFVLRLKEK</sequence>
<dbReference type="EMBL" id="VSSQ01118784">
    <property type="protein sequence ID" value="MPN52555.1"/>
    <property type="molecule type" value="Genomic_DNA"/>
</dbReference>
<protein>
    <submittedName>
        <fullName evidence="1">Flavo-diiron protein FprA1</fullName>
        <ecNumber evidence="1">1.6.3.4</ecNumber>
    </submittedName>
</protein>
<organism evidence="1">
    <name type="scientific">bioreactor metagenome</name>
    <dbReference type="NCBI Taxonomy" id="1076179"/>
    <lineage>
        <taxon>unclassified sequences</taxon>
        <taxon>metagenomes</taxon>
        <taxon>ecological metagenomes</taxon>
    </lineage>
</organism>
<gene>
    <name evidence="1" type="primary">fprA1_7</name>
    <name evidence="1" type="ORF">SDC9_200217</name>
</gene>
<dbReference type="EC" id="1.6.3.4" evidence="1"/>
<dbReference type="InterPro" id="IPR029039">
    <property type="entry name" value="Flavoprotein-like_sf"/>
</dbReference>
<dbReference type="SUPFAM" id="SSF52218">
    <property type="entry name" value="Flavoproteins"/>
    <property type="match status" value="1"/>
</dbReference>
<reference evidence="1" key="1">
    <citation type="submission" date="2019-08" db="EMBL/GenBank/DDBJ databases">
        <authorList>
            <person name="Kucharzyk K."/>
            <person name="Murdoch R.W."/>
            <person name="Higgins S."/>
            <person name="Loffler F."/>
        </authorList>
    </citation>
    <scope>NUCLEOTIDE SEQUENCE</scope>
</reference>
<dbReference type="PANTHER" id="PTHR43717">
    <property type="entry name" value="ANAEROBIC NITRIC OXIDE REDUCTASE FLAVORUBREDOXIN"/>
    <property type="match status" value="1"/>
</dbReference>
<dbReference type="Gene3D" id="3.40.50.360">
    <property type="match status" value="1"/>
</dbReference>